<reference evidence="11 12" key="1">
    <citation type="journal article" date="2015" name="Nat. Commun.">
        <title>Lucilia cuprina genome unlocks parasitic fly biology to underpin future interventions.</title>
        <authorList>
            <person name="Anstead C.A."/>
            <person name="Korhonen P.K."/>
            <person name="Young N.D."/>
            <person name="Hall R.S."/>
            <person name="Jex A.R."/>
            <person name="Murali S.C."/>
            <person name="Hughes D.S."/>
            <person name="Lee S.F."/>
            <person name="Perry T."/>
            <person name="Stroehlein A.J."/>
            <person name="Ansell B.R."/>
            <person name="Breugelmans B."/>
            <person name="Hofmann A."/>
            <person name="Qu J."/>
            <person name="Dugan S."/>
            <person name="Lee S.L."/>
            <person name="Chao H."/>
            <person name="Dinh H."/>
            <person name="Han Y."/>
            <person name="Doddapaneni H.V."/>
            <person name="Worley K.C."/>
            <person name="Muzny D.M."/>
            <person name="Ioannidis P."/>
            <person name="Waterhouse R.M."/>
            <person name="Zdobnov E.M."/>
            <person name="James P.J."/>
            <person name="Bagnall N.H."/>
            <person name="Kotze A.C."/>
            <person name="Gibbs R.A."/>
            <person name="Richards S."/>
            <person name="Batterham P."/>
            <person name="Gasser R.B."/>
        </authorList>
    </citation>
    <scope>NUCLEOTIDE SEQUENCE [LARGE SCALE GENOMIC DNA]</scope>
    <source>
        <strain evidence="11 12">LS</strain>
        <tissue evidence="11">Full body</tissue>
    </source>
</reference>
<dbReference type="PROSITE" id="PS50002">
    <property type="entry name" value="SH3"/>
    <property type="match status" value="1"/>
</dbReference>
<feature type="region of interest" description="Disordered" evidence="7">
    <location>
        <begin position="1"/>
        <end position="20"/>
    </location>
</feature>
<dbReference type="CDD" id="cd11813">
    <property type="entry name" value="SH3_SGSM3"/>
    <property type="match status" value="1"/>
</dbReference>
<dbReference type="SUPFAM" id="SSF47923">
    <property type="entry name" value="Ypt/Rab-GAP domain of gyp1p"/>
    <property type="match status" value="2"/>
</dbReference>
<dbReference type="Gene3D" id="1.10.472.80">
    <property type="entry name" value="Ypt/Rab-GAP domain of gyp1p, domain 3"/>
    <property type="match status" value="1"/>
</dbReference>
<dbReference type="Gene3D" id="1.10.8.270">
    <property type="entry name" value="putative rabgap domain of human tbc1 domain family member 14 like domains"/>
    <property type="match status" value="1"/>
</dbReference>
<dbReference type="GO" id="GO:0031267">
    <property type="term" value="F:small GTPase binding"/>
    <property type="evidence" value="ECO:0007669"/>
    <property type="project" value="TreeGrafter"/>
</dbReference>
<dbReference type="InterPro" id="IPR004012">
    <property type="entry name" value="Run_dom"/>
</dbReference>
<dbReference type="OMA" id="EIVQKWY"/>
<evidence type="ECO:0000256" key="5">
    <source>
        <dbReference type="ARBA" id="ARBA00073333"/>
    </source>
</evidence>
<dbReference type="Pfam" id="PF02759">
    <property type="entry name" value="RUN"/>
    <property type="match status" value="1"/>
</dbReference>
<dbReference type="InterPro" id="IPR036028">
    <property type="entry name" value="SH3-like_dom_sf"/>
</dbReference>
<dbReference type="SMART" id="SM00164">
    <property type="entry name" value="TBC"/>
    <property type="match status" value="1"/>
</dbReference>
<dbReference type="FunFam" id="1.10.472.80:FF:000012">
    <property type="entry name" value="Small G protein signaling modulator 3"/>
    <property type="match status" value="1"/>
</dbReference>
<dbReference type="Proteomes" id="UP000037069">
    <property type="component" value="Unassembled WGS sequence"/>
</dbReference>
<evidence type="ECO:0000256" key="6">
    <source>
        <dbReference type="PROSITE-ProRule" id="PRU00192"/>
    </source>
</evidence>
<dbReference type="PANTHER" id="PTHR47219:SF13">
    <property type="entry name" value="RUN AND TBC1 DOMAIN-CONTAINING PROTEIN 3"/>
    <property type="match status" value="1"/>
</dbReference>
<comment type="caution">
    <text evidence="11">The sequence shown here is derived from an EMBL/GenBank/DDBJ whole genome shotgun (WGS) entry which is preliminary data.</text>
</comment>
<dbReference type="PROSITE" id="PS50086">
    <property type="entry name" value="TBC_RABGAP"/>
    <property type="match status" value="1"/>
</dbReference>
<dbReference type="PRINTS" id="PR00452">
    <property type="entry name" value="SH3DOMAIN"/>
</dbReference>
<dbReference type="Gene3D" id="1.10.10.750">
    <property type="entry name" value="Ypt/Rab-GAP domain of gyp1p, domain 1"/>
    <property type="match status" value="1"/>
</dbReference>
<feature type="domain" description="Rab-GAP TBC" evidence="9">
    <location>
        <begin position="166"/>
        <end position="357"/>
    </location>
</feature>
<dbReference type="Pfam" id="PF00018">
    <property type="entry name" value="SH3_1"/>
    <property type="match status" value="1"/>
</dbReference>
<evidence type="ECO:0000256" key="4">
    <source>
        <dbReference type="ARBA" id="ARBA00030864"/>
    </source>
</evidence>
<evidence type="ECO:0000256" key="7">
    <source>
        <dbReference type="SAM" id="MobiDB-lite"/>
    </source>
</evidence>
<dbReference type="STRING" id="7375.A0A0L0C869"/>
<dbReference type="FunFam" id="1.10.10.750:FF:000015">
    <property type="entry name" value="Small G protein signaling modulator"/>
    <property type="match status" value="1"/>
</dbReference>
<evidence type="ECO:0000313" key="12">
    <source>
        <dbReference type="Proteomes" id="UP000037069"/>
    </source>
</evidence>
<dbReference type="EMBL" id="JRES01000776">
    <property type="protein sequence ID" value="KNC28427.1"/>
    <property type="molecule type" value="Genomic_DNA"/>
</dbReference>
<feature type="domain" description="SH3" evidence="8">
    <location>
        <begin position="537"/>
        <end position="596"/>
    </location>
</feature>
<sequence length="805" mass="92220">MEMAKSLFGRDHDGYVGRDEHTKKLQTLSSEDDVIEELPTMMEELSVVDGLRPNPGGPFSALTPSMWPQEILAKLGQPESETSAGPNDQPDYRFDEFGFRVEEEDGPEQNSNKLLGIPFVEDAQHRLQWIAHLEFSHNKEATELTWEHVDVMLPRTEKLRNMVREGIPHSLRAQMWMRLSGALAKKQKSETSYQDIIKASANDQLMTSKQIEKDLLRILPTNACFSNPNGTGIPRLRRILRGIAWLYPDIGYCQGTGVIAACLLLFMEEENAFWMMATIVEDLLPASYYSSTLLGIQADQRVMQTLIANYLSAVDDSLKKHDIELSLITLHWFLTLFANVVHMKILVRIWDWFFYEGSIVLFQLTLGMLKMKEKDLHNLENSAQIFNSLSDIPGEVDDVEDLFKLALEVGGSLSQTVIDTHRRRHLAYLMADQGGLVGNPEAVPNLPKQHLARRQVRKSKSILETLLFRGDNTGDEIKNKNIRQTEILVDLREAILKVARHFITIEPKLANHIQLTADYSTQSHAKDHENFINVARTRKRRAKALHDFERHDDDELGFRKNDIITIVSQKDEHCWVGELNGLRGWFPAKFVELLDERSKQYTSAGDDAISETVTDLVRGTLAPAVKAFLEHGMKRPSFLGGPIHPWLFIEEAASREVEKDFESVYSRLVLCKTYRLDEDGKVLTPEELLYRCVQSINQSHDEAHAQMDVKLRSLICLGLNEQVLHLWLEVLCSCQEVVQKWYHSWSFIDSPGWVQIKCELRILAQFAFNLNPDWELPPKRGKESQPLKDGVRDMLVKHHLFSWDL</sequence>
<dbReference type="InterPro" id="IPR037213">
    <property type="entry name" value="Run_dom_sf"/>
</dbReference>
<dbReference type="SMART" id="SM00593">
    <property type="entry name" value="RUN"/>
    <property type="match status" value="1"/>
</dbReference>
<evidence type="ECO:0000256" key="1">
    <source>
        <dbReference type="ARBA" id="ARBA00006296"/>
    </source>
</evidence>
<dbReference type="SUPFAM" id="SSF140741">
    <property type="entry name" value="RUN domain-like"/>
    <property type="match status" value="1"/>
</dbReference>
<evidence type="ECO:0000256" key="2">
    <source>
        <dbReference type="ARBA" id="ARBA00022443"/>
    </source>
</evidence>
<evidence type="ECO:0000259" key="10">
    <source>
        <dbReference type="PROSITE" id="PS50826"/>
    </source>
</evidence>
<dbReference type="FunFam" id="2.30.30.40:FF:000115">
    <property type="entry name" value="Small G protein signaling modulator 3 homolog"/>
    <property type="match status" value="1"/>
</dbReference>
<gene>
    <name evidence="11" type="ORF">FF38_00213</name>
</gene>
<comment type="similarity">
    <text evidence="1">Belongs to the small G protein signaling modulator family.</text>
</comment>
<dbReference type="CDD" id="cd17688">
    <property type="entry name" value="RUN_SGSM3"/>
    <property type="match status" value="1"/>
</dbReference>
<dbReference type="SUPFAM" id="SSF50044">
    <property type="entry name" value="SH3-domain"/>
    <property type="match status" value="1"/>
</dbReference>
<evidence type="ECO:0000259" key="8">
    <source>
        <dbReference type="PROSITE" id="PS50002"/>
    </source>
</evidence>
<feature type="compositionally biased region" description="Basic and acidic residues" evidence="7">
    <location>
        <begin position="8"/>
        <end position="20"/>
    </location>
</feature>
<dbReference type="InterPro" id="IPR000195">
    <property type="entry name" value="Rab-GAP-TBC_dom"/>
</dbReference>
<accession>A0A0L0C869</accession>
<evidence type="ECO:0000259" key="9">
    <source>
        <dbReference type="PROSITE" id="PS50086"/>
    </source>
</evidence>
<evidence type="ECO:0000256" key="3">
    <source>
        <dbReference type="ARBA" id="ARBA00023054"/>
    </source>
</evidence>
<name>A0A0L0C869_LUCCU</name>
<proteinExistence type="inferred from homology"/>
<keyword evidence="2 6" id="KW-0728">SH3 domain</keyword>
<dbReference type="PANTHER" id="PTHR47219">
    <property type="entry name" value="RAB GTPASE-ACTIVATING PROTEIN 1-LIKE"/>
    <property type="match status" value="1"/>
</dbReference>
<dbReference type="Pfam" id="PF00566">
    <property type="entry name" value="RabGAP-TBC"/>
    <property type="match status" value="1"/>
</dbReference>
<protein>
    <recommendedName>
        <fullName evidence="5">Small G protein signaling modulator 3</fullName>
    </recommendedName>
    <alternativeName>
        <fullName evidence="4">RUN and TBC1 domain-containing protein 3</fullName>
    </alternativeName>
</protein>
<dbReference type="PROSITE" id="PS50826">
    <property type="entry name" value="RUN"/>
    <property type="match status" value="1"/>
</dbReference>
<dbReference type="GO" id="GO:0005096">
    <property type="term" value="F:GTPase activator activity"/>
    <property type="evidence" value="ECO:0007669"/>
    <property type="project" value="TreeGrafter"/>
</dbReference>
<dbReference type="AlphaFoldDB" id="A0A0L0C869"/>
<dbReference type="SMART" id="SM00326">
    <property type="entry name" value="SH3"/>
    <property type="match status" value="1"/>
</dbReference>
<organism evidence="11 12">
    <name type="scientific">Lucilia cuprina</name>
    <name type="common">Green bottle fly</name>
    <name type="synonym">Australian sheep blowfly</name>
    <dbReference type="NCBI Taxonomy" id="7375"/>
    <lineage>
        <taxon>Eukaryota</taxon>
        <taxon>Metazoa</taxon>
        <taxon>Ecdysozoa</taxon>
        <taxon>Arthropoda</taxon>
        <taxon>Hexapoda</taxon>
        <taxon>Insecta</taxon>
        <taxon>Pterygota</taxon>
        <taxon>Neoptera</taxon>
        <taxon>Endopterygota</taxon>
        <taxon>Diptera</taxon>
        <taxon>Brachycera</taxon>
        <taxon>Muscomorpha</taxon>
        <taxon>Oestroidea</taxon>
        <taxon>Calliphoridae</taxon>
        <taxon>Luciliinae</taxon>
        <taxon>Lucilia</taxon>
    </lineage>
</organism>
<keyword evidence="3" id="KW-0175">Coiled coil</keyword>
<keyword evidence="12" id="KW-1185">Reference proteome</keyword>
<dbReference type="Gene3D" id="1.20.58.900">
    <property type="match status" value="1"/>
</dbReference>
<dbReference type="OrthoDB" id="44736at2759"/>
<dbReference type="InterPro" id="IPR050302">
    <property type="entry name" value="Rab_GAP_TBC_domain"/>
</dbReference>
<dbReference type="FunFam" id="1.20.58.900:FF:000016">
    <property type="entry name" value="Small G protein signaling modulator 3"/>
    <property type="match status" value="1"/>
</dbReference>
<dbReference type="FunFam" id="1.10.8.270:FF:000013">
    <property type="entry name" value="Small G protein signaling modulator 3"/>
    <property type="match status" value="1"/>
</dbReference>
<dbReference type="InterPro" id="IPR001452">
    <property type="entry name" value="SH3_domain"/>
</dbReference>
<dbReference type="InterPro" id="IPR035969">
    <property type="entry name" value="Rab-GAP_TBC_sf"/>
</dbReference>
<dbReference type="InterPro" id="IPR035833">
    <property type="entry name" value="SGSM3_SH3"/>
</dbReference>
<feature type="domain" description="RUN" evidence="10">
    <location>
        <begin position="612"/>
        <end position="775"/>
    </location>
</feature>
<evidence type="ECO:0000313" key="11">
    <source>
        <dbReference type="EMBL" id="KNC28427.1"/>
    </source>
</evidence>